<sequence length="355" mass="37743">MRTLGDQALAHLGEWIRAHWGEEVQLLSSEEEAGGSDPGTNATATEQAPRPVRVRDAEEAGDTRETGLSMDDDAMATMPDGDSGVMHGFEMVLGALTTLSALSGYAEQLNHQQAAATCVDGGGLRQQPLAERPVGGCLLQTLEEPIEVYSDSPTAQRLNSQNASGDCRSYAAGHGGDGPAKRASVASVGSAGHGNRVRNNSSSARHHYLPFAIDKGHVAAELAEEVFVNEDSDEHNASKLAIGKVSADRFFVRTSRVLFCDQLPRAQLKPAGPATVQSGFIWPGQEWDQLRFQGFDLIGRLVNAKRVSTCAGCSGASQCPVRKAGNLKDHVLLMSQHHKTTPVADAADLLLEALN</sequence>
<accession>A0A1Q9CK13</accession>
<gene>
    <name evidence="2" type="ORF">AK812_SmicGene35987</name>
</gene>
<dbReference type="EMBL" id="LSRX01001128">
    <property type="protein sequence ID" value="OLP83262.1"/>
    <property type="molecule type" value="Genomic_DNA"/>
</dbReference>
<proteinExistence type="predicted"/>
<protein>
    <submittedName>
        <fullName evidence="2">Uncharacterized protein</fullName>
    </submittedName>
</protein>
<reference evidence="2 3" key="1">
    <citation type="submission" date="2016-02" db="EMBL/GenBank/DDBJ databases">
        <title>Genome analysis of coral dinoflagellate symbionts highlights evolutionary adaptations to a symbiotic lifestyle.</title>
        <authorList>
            <person name="Aranda M."/>
            <person name="Li Y."/>
            <person name="Liew Y.J."/>
            <person name="Baumgarten S."/>
            <person name="Simakov O."/>
            <person name="Wilson M."/>
            <person name="Piel J."/>
            <person name="Ashoor H."/>
            <person name="Bougouffa S."/>
            <person name="Bajic V.B."/>
            <person name="Ryu T."/>
            <person name="Ravasi T."/>
            <person name="Bayer T."/>
            <person name="Micklem G."/>
            <person name="Kim H."/>
            <person name="Bhak J."/>
            <person name="Lajeunesse T.C."/>
            <person name="Voolstra C.R."/>
        </authorList>
    </citation>
    <scope>NUCLEOTIDE SEQUENCE [LARGE SCALE GENOMIC DNA]</scope>
    <source>
        <strain evidence="2 3">CCMP2467</strain>
    </source>
</reference>
<name>A0A1Q9CK13_SYMMI</name>
<evidence type="ECO:0000313" key="3">
    <source>
        <dbReference type="Proteomes" id="UP000186817"/>
    </source>
</evidence>
<evidence type="ECO:0000313" key="2">
    <source>
        <dbReference type="EMBL" id="OLP83262.1"/>
    </source>
</evidence>
<dbReference type="Proteomes" id="UP000186817">
    <property type="component" value="Unassembled WGS sequence"/>
</dbReference>
<feature type="region of interest" description="Disordered" evidence="1">
    <location>
        <begin position="171"/>
        <end position="201"/>
    </location>
</feature>
<dbReference type="AlphaFoldDB" id="A0A1Q9CK13"/>
<feature type="compositionally biased region" description="Basic and acidic residues" evidence="1">
    <location>
        <begin position="53"/>
        <end position="65"/>
    </location>
</feature>
<keyword evidence="3" id="KW-1185">Reference proteome</keyword>
<feature type="region of interest" description="Disordered" evidence="1">
    <location>
        <begin position="28"/>
        <end position="74"/>
    </location>
</feature>
<organism evidence="2 3">
    <name type="scientific">Symbiodinium microadriaticum</name>
    <name type="common">Dinoflagellate</name>
    <name type="synonym">Zooxanthella microadriatica</name>
    <dbReference type="NCBI Taxonomy" id="2951"/>
    <lineage>
        <taxon>Eukaryota</taxon>
        <taxon>Sar</taxon>
        <taxon>Alveolata</taxon>
        <taxon>Dinophyceae</taxon>
        <taxon>Suessiales</taxon>
        <taxon>Symbiodiniaceae</taxon>
        <taxon>Symbiodinium</taxon>
    </lineage>
</organism>
<comment type="caution">
    <text evidence="2">The sequence shown here is derived from an EMBL/GenBank/DDBJ whole genome shotgun (WGS) entry which is preliminary data.</text>
</comment>
<dbReference type="OrthoDB" id="10672207at2759"/>
<evidence type="ECO:0000256" key="1">
    <source>
        <dbReference type="SAM" id="MobiDB-lite"/>
    </source>
</evidence>